<keyword evidence="4" id="KW-1185">Reference proteome</keyword>
<evidence type="ECO:0000256" key="1">
    <source>
        <dbReference type="ARBA" id="ARBA00006738"/>
    </source>
</evidence>
<evidence type="ECO:0000313" key="4">
    <source>
        <dbReference type="Proteomes" id="UP001597459"/>
    </source>
</evidence>
<dbReference type="InterPro" id="IPR011335">
    <property type="entry name" value="Restrct_endonuc-II-like"/>
</dbReference>
<dbReference type="Proteomes" id="UP001597459">
    <property type="component" value="Unassembled WGS sequence"/>
</dbReference>
<reference evidence="4" key="1">
    <citation type="journal article" date="2019" name="Int. J. Syst. Evol. Microbiol.">
        <title>The Global Catalogue of Microorganisms (GCM) 10K type strain sequencing project: providing services to taxonomists for standard genome sequencing and annotation.</title>
        <authorList>
            <consortium name="The Broad Institute Genomics Platform"/>
            <consortium name="The Broad Institute Genome Sequencing Center for Infectious Disease"/>
            <person name="Wu L."/>
            <person name="Ma J."/>
        </authorList>
    </citation>
    <scope>NUCLEOTIDE SEQUENCE [LARGE SCALE GENOMIC DNA]</scope>
    <source>
        <strain evidence="4">KCTC 42423</strain>
    </source>
</reference>
<dbReference type="NCBIfam" id="NF009150">
    <property type="entry name" value="PRK12497.1-3"/>
    <property type="match status" value="1"/>
</dbReference>
<dbReference type="Pfam" id="PF02021">
    <property type="entry name" value="UPF0102"/>
    <property type="match status" value="1"/>
</dbReference>
<accession>A0ABW5N4G2</accession>
<dbReference type="Gene3D" id="3.40.1350.10">
    <property type="match status" value="1"/>
</dbReference>
<organism evidence="3 4">
    <name type="scientific">Aquimarina hainanensis</name>
    <dbReference type="NCBI Taxonomy" id="1578017"/>
    <lineage>
        <taxon>Bacteria</taxon>
        <taxon>Pseudomonadati</taxon>
        <taxon>Bacteroidota</taxon>
        <taxon>Flavobacteriia</taxon>
        <taxon>Flavobacteriales</taxon>
        <taxon>Flavobacteriaceae</taxon>
        <taxon>Aquimarina</taxon>
    </lineage>
</organism>
<name>A0ABW5N4G2_9FLAO</name>
<dbReference type="RefSeq" id="WP_378257473.1">
    <property type="nucleotide sequence ID" value="NZ_JBHSJV010000001.1"/>
</dbReference>
<protein>
    <recommendedName>
        <fullName evidence="2">UPF0102 protein ACFSTE_06750</fullName>
    </recommendedName>
</protein>
<gene>
    <name evidence="3" type="ORF">ACFSTE_06750</name>
</gene>
<dbReference type="PANTHER" id="PTHR34039:SF1">
    <property type="entry name" value="UPF0102 PROTEIN YRAN"/>
    <property type="match status" value="1"/>
</dbReference>
<dbReference type="InterPro" id="IPR003509">
    <property type="entry name" value="UPF0102_YraN-like"/>
</dbReference>
<evidence type="ECO:0000313" key="3">
    <source>
        <dbReference type="EMBL" id="MFD2590527.1"/>
    </source>
</evidence>
<dbReference type="CDD" id="cd20736">
    <property type="entry name" value="PoNe_Nuclease"/>
    <property type="match status" value="1"/>
</dbReference>
<proteinExistence type="inferred from homology"/>
<dbReference type="HAMAP" id="MF_00048">
    <property type="entry name" value="UPF0102"/>
    <property type="match status" value="1"/>
</dbReference>
<dbReference type="PANTHER" id="PTHR34039">
    <property type="entry name" value="UPF0102 PROTEIN YRAN"/>
    <property type="match status" value="1"/>
</dbReference>
<comment type="similarity">
    <text evidence="1 2">Belongs to the UPF0102 family.</text>
</comment>
<dbReference type="SUPFAM" id="SSF52980">
    <property type="entry name" value="Restriction endonuclease-like"/>
    <property type="match status" value="1"/>
</dbReference>
<comment type="caution">
    <text evidence="3">The sequence shown here is derived from an EMBL/GenBank/DDBJ whole genome shotgun (WGS) entry which is preliminary data.</text>
</comment>
<evidence type="ECO:0000256" key="2">
    <source>
        <dbReference type="HAMAP-Rule" id="MF_00048"/>
    </source>
</evidence>
<dbReference type="InterPro" id="IPR011856">
    <property type="entry name" value="tRNA_endonuc-like_dom_sf"/>
</dbReference>
<sequence>MAEHNQLGKKGEKLAVDFLVQKGYKILEENYRFQKSEIDIIAENEGLIIVVEVKTRSSEVYGAPHEFVKPKQIQSLVKVIDHYIVEKDIDMEVRFDIISIINKGGILDVTHLENAFYHF</sequence>
<dbReference type="EMBL" id="JBHULX010000004">
    <property type="protein sequence ID" value="MFD2590527.1"/>
    <property type="molecule type" value="Genomic_DNA"/>
</dbReference>